<dbReference type="Proteomes" id="UP001519460">
    <property type="component" value="Unassembled WGS sequence"/>
</dbReference>
<dbReference type="FunFam" id="1.10.340.70:FF:000001">
    <property type="entry name" value="Retrovirus-related Pol polyprotein from transposon gypsy-like Protein"/>
    <property type="match status" value="1"/>
</dbReference>
<dbReference type="InterPro" id="IPR041588">
    <property type="entry name" value="Integrase_H2C2"/>
</dbReference>
<comment type="caution">
    <text evidence="2">The sequence shown here is derived from an EMBL/GenBank/DDBJ whole genome shotgun (WGS) entry which is preliminary data.</text>
</comment>
<dbReference type="EMBL" id="JACVVK020000103">
    <property type="protein sequence ID" value="KAK7492460.1"/>
    <property type="molecule type" value="Genomic_DNA"/>
</dbReference>
<accession>A0ABD0L019</accession>
<feature type="non-terminal residue" evidence="2">
    <location>
        <position position="94"/>
    </location>
</feature>
<keyword evidence="3" id="KW-1185">Reference proteome</keyword>
<dbReference type="Pfam" id="PF17921">
    <property type="entry name" value="Integrase_H2C2"/>
    <property type="match status" value="1"/>
</dbReference>
<evidence type="ECO:0000313" key="3">
    <source>
        <dbReference type="Proteomes" id="UP001519460"/>
    </source>
</evidence>
<feature type="domain" description="Integrase zinc-binding" evidence="1">
    <location>
        <begin position="57"/>
        <end position="93"/>
    </location>
</feature>
<organism evidence="2 3">
    <name type="scientific">Batillaria attramentaria</name>
    <dbReference type="NCBI Taxonomy" id="370345"/>
    <lineage>
        <taxon>Eukaryota</taxon>
        <taxon>Metazoa</taxon>
        <taxon>Spiralia</taxon>
        <taxon>Lophotrochozoa</taxon>
        <taxon>Mollusca</taxon>
        <taxon>Gastropoda</taxon>
        <taxon>Caenogastropoda</taxon>
        <taxon>Sorbeoconcha</taxon>
        <taxon>Cerithioidea</taxon>
        <taxon>Batillariidae</taxon>
        <taxon>Batillaria</taxon>
    </lineage>
</organism>
<dbReference type="AlphaFoldDB" id="A0ABD0L019"/>
<reference evidence="2 3" key="1">
    <citation type="journal article" date="2023" name="Sci. Data">
        <title>Genome assembly of the Korean intertidal mud-creeper Batillaria attramentaria.</title>
        <authorList>
            <person name="Patra A.K."/>
            <person name="Ho P.T."/>
            <person name="Jun S."/>
            <person name="Lee S.J."/>
            <person name="Kim Y."/>
            <person name="Won Y.J."/>
        </authorList>
    </citation>
    <scope>NUCLEOTIDE SEQUENCE [LARGE SCALE GENOMIC DNA]</scope>
    <source>
        <strain evidence="2">Wonlab-2016</strain>
    </source>
</reference>
<evidence type="ECO:0000259" key="1">
    <source>
        <dbReference type="Pfam" id="PF17921"/>
    </source>
</evidence>
<sequence>MKFGNYSDTLQTALTKAQTGEKEFKANAVVSYELRDGILYRCCQEKRNNQMSEQLMVPLKLRPTVLLAAHNSVLSGHLATTRTVKRLLVDFYWS</sequence>
<dbReference type="Gene3D" id="1.10.340.70">
    <property type="match status" value="1"/>
</dbReference>
<evidence type="ECO:0000313" key="2">
    <source>
        <dbReference type="EMBL" id="KAK7492460.1"/>
    </source>
</evidence>
<name>A0ABD0L019_9CAEN</name>
<proteinExistence type="predicted"/>
<protein>
    <recommendedName>
        <fullName evidence="1">Integrase zinc-binding domain-containing protein</fullName>
    </recommendedName>
</protein>
<gene>
    <name evidence="2" type="ORF">BaRGS_00016333</name>
</gene>